<dbReference type="CDD" id="cd01335">
    <property type="entry name" value="Radical_SAM"/>
    <property type="match status" value="1"/>
</dbReference>
<keyword evidence="5" id="KW-0698">rRNA processing</keyword>
<keyword evidence="7" id="KW-0808">Transferase</keyword>
<dbReference type="OrthoDB" id="538249at2759"/>
<dbReference type="FunFam" id="3.20.20.70:FF:000014">
    <property type="entry name" value="Probable dual-specificity RNA methyltransferase RlmN"/>
    <property type="match status" value="1"/>
</dbReference>
<dbReference type="GO" id="GO:0070475">
    <property type="term" value="P:rRNA base methylation"/>
    <property type="evidence" value="ECO:0007669"/>
    <property type="project" value="InterPro"/>
</dbReference>
<evidence type="ECO:0000256" key="3">
    <source>
        <dbReference type="ARBA" id="ARBA00022485"/>
    </source>
</evidence>
<dbReference type="GO" id="GO:0046872">
    <property type="term" value="F:metal ion binding"/>
    <property type="evidence" value="ECO:0007669"/>
    <property type="project" value="UniProtKB-KW"/>
</dbReference>
<dbReference type="SFLD" id="SFLDG01062">
    <property type="entry name" value="methyltransferase_(Class_A)"/>
    <property type="match status" value="1"/>
</dbReference>
<dbReference type="Pfam" id="PF21016">
    <property type="entry name" value="RlmN_N"/>
    <property type="match status" value="1"/>
</dbReference>
<dbReference type="EMBL" id="MCGE01000012">
    <property type="protein sequence ID" value="ORZ15709.1"/>
    <property type="molecule type" value="Genomic_DNA"/>
</dbReference>
<dbReference type="InterPro" id="IPR004383">
    <property type="entry name" value="rRNA_lsu_MTrfase_RlmN/Cfr"/>
</dbReference>
<keyword evidence="6" id="KW-0489">Methyltransferase</keyword>
<sequence length="401" mass="44863">MLSQLSRRSQTIIPPPFYVIHRTYSSTVSTFTAPSRSDHRKNLIGLTFEDLSTEVATLPSSKRFTPAQLWNHLYRQGSTQFEDMTNLSKSLREELDGKYRIHYGDVQLDRKAKDHTRKFLIGFNTKQDPGAIVETVLIPEKHRSTLCVSSQIGCSLKCSFCHTGTQKLLRNLTSSEVVGQYMIAAQRSGDFPLQDNTKKVVSNMVFMGQGEPLYNWRNTSAAIKVLTHPDGLAWSKSKITVSTSGVVPLIPKLASELGVSLAISLHATNNDLRDELVPLNKTYPLEMVLDACRQYSNIMGNKGRRITFEYVMLDHVNDSLAEARALVKLLKQLPAHVNLIPFNPWPGSSYGTTKWEQIELFSQVVMGGGIPCTTRRPRGKDILAACGQLKTSVEQQRKSHA</sequence>
<comment type="cofactor">
    <cofactor evidence="1">
        <name>[4Fe-4S] cluster</name>
        <dbReference type="ChEBI" id="CHEBI:49883"/>
    </cofactor>
</comment>
<name>A0A1X2IFY1_9FUNG</name>
<dbReference type="SUPFAM" id="SSF102114">
    <property type="entry name" value="Radical SAM enzymes"/>
    <property type="match status" value="1"/>
</dbReference>
<evidence type="ECO:0000256" key="7">
    <source>
        <dbReference type="ARBA" id="ARBA00022679"/>
    </source>
</evidence>
<evidence type="ECO:0000256" key="12">
    <source>
        <dbReference type="ARBA" id="ARBA00023014"/>
    </source>
</evidence>
<dbReference type="SFLD" id="SFLDS00029">
    <property type="entry name" value="Radical_SAM"/>
    <property type="match status" value="1"/>
</dbReference>
<dbReference type="SFLD" id="SFLDF00275">
    <property type="entry name" value="adenosine_C2_methyltransferase"/>
    <property type="match status" value="1"/>
</dbReference>
<dbReference type="InterPro" id="IPR013785">
    <property type="entry name" value="Aldolase_TIM"/>
</dbReference>
<evidence type="ECO:0000256" key="4">
    <source>
        <dbReference type="ARBA" id="ARBA00022490"/>
    </source>
</evidence>
<dbReference type="STRING" id="90262.A0A1X2IFY1"/>
<organism evidence="14 15">
    <name type="scientific">Absidia repens</name>
    <dbReference type="NCBI Taxonomy" id="90262"/>
    <lineage>
        <taxon>Eukaryota</taxon>
        <taxon>Fungi</taxon>
        <taxon>Fungi incertae sedis</taxon>
        <taxon>Mucoromycota</taxon>
        <taxon>Mucoromycotina</taxon>
        <taxon>Mucoromycetes</taxon>
        <taxon>Mucorales</taxon>
        <taxon>Cunninghamellaceae</taxon>
        <taxon>Absidia</taxon>
    </lineage>
</organism>
<dbReference type="PANTHER" id="PTHR30544:SF5">
    <property type="entry name" value="RADICAL SAM CORE DOMAIN-CONTAINING PROTEIN"/>
    <property type="match status" value="1"/>
</dbReference>
<evidence type="ECO:0000256" key="8">
    <source>
        <dbReference type="ARBA" id="ARBA00022691"/>
    </source>
</evidence>
<dbReference type="InterPro" id="IPR058240">
    <property type="entry name" value="rSAM_sf"/>
</dbReference>
<keyword evidence="9" id="KW-0819">tRNA processing</keyword>
<evidence type="ECO:0000313" key="14">
    <source>
        <dbReference type="EMBL" id="ORZ15709.1"/>
    </source>
</evidence>
<dbReference type="GO" id="GO:0051539">
    <property type="term" value="F:4 iron, 4 sulfur cluster binding"/>
    <property type="evidence" value="ECO:0007669"/>
    <property type="project" value="UniProtKB-KW"/>
</dbReference>
<dbReference type="Gene3D" id="1.10.150.530">
    <property type="match status" value="1"/>
</dbReference>
<dbReference type="GO" id="GO:0030488">
    <property type="term" value="P:tRNA methylation"/>
    <property type="evidence" value="ECO:0007669"/>
    <property type="project" value="InterPro"/>
</dbReference>
<dbReference type="InterPro" id="IPR048641">
    <property type="entry name" value="RlmN_N"/>
</dbReference>
<dbReference type="InterPro" id="IPR007197">
    <property type="entry name" value="rSAM"/>
</dbReference>
<evidence type="ECO:0000256" key="10">
    <source>
        <dbReference type="ARBA" id="ARBA00022723"/>
    </source>
</evidence>
<keyword evidence="10" id="KW-0479">Metal-binding</keyword>
<keyword evidence="11" id="KW-0408">Iron</keyword>
<dbReference type="Gene3D" id="3.20.20.70">
    <property type="entry name" value="Aldolase class I"/>
    <property type="match status" value="1"/>
</dbReference>
<dbReference type="NCBIfam" id="TIGR00048">
    <property type="entry name" value="rRNA_mod_RlmN"/>
    <property type="match status" value="1"/>
</dbReference>
<evidence type="ECO:0000259" key="13">
    <source>
        <dbReference type="PROSITE" id="PS51918"/>
    </source>
</evidence>
<keyword evidence="4" id="KW-0963">Cytoplasm</keyword>
<evidence type="ECO:0000256" key="6">
    <source>
        <dbReference type="ARBA" id="ARBA00022603"/>
    </source>
</evidence>
<keyword evidence="8" id="KW-0949">S-adenosyl-L-methionine</keyword>
<dbReference type="Pfam" id="PF04055">
    <property type="entry name" value="Radical_SAM"/>
    <property type="match status" value="1"/>
</dbReference>
<evidence type="ECO:0000256" key="9">
    <source>
        <dbReference type="ARBA" id="ARBA00022694"/>
    </source>
</evidence>
<comment type="caution">
    <text evidence="14">The sequence shown here is derived from an EMBL/GenBank/DDBJ whole genome shotgun (WGS) entry which is preliminary data.</text>
</comment>
<dbReference type="InterPro" id="IPR040072">
    <property type="entry name" value="Methyltransferase_A"/>
</dbReference>
<gene>
    <name evidence="14" type="ORF">BCR42DRAFT_482736</name>
</gene>
<keyword evidence="3" id="KW-0004">4Fe-4S</keyword>
<keyword evidence="12" id="KW-0411">Iron-sulfur</keyword>
<dbReference type="GO" id="GO:0008173">
    <property type="term" value="F:RNA methyltransferase activity"/>
    <property type="evidence" value="ECO:0007669"/>
    <property type="project" value="InterPro"/>
</dbReference>
<proteinExistence type="inferred from homology"/>
<evidence type="ECO:0000256" key="2">
    <source>
        <dbReference type="ARBA" id="ARBA00004496"/>
    </source>
</evidence>
<comment type="subcellular location">
    <subcellularLocation>
        <location evidence="2">Cytoplasm</location>
    </subcellularLocation>
</comment>
<accession>A0A1X2IFY1</accession>
<dbReference type="Proteomes" id="UP000193560">
    <property type="component" value="Unassembled WGS sequence"/>
</dbReference>
<evidence type="ECO:0000256" key="5">
    <source>
        <dbReference type="ARBA" id="ARBA00022552"/>
    </source>
</evidence>
<evidence type="ECO:0000256" key="1">
    <source>
        <dbReference type="ARBA" id="ARBA00001966"/>
    </source>
</evidence>
<dbReference type="InterPro" id="IPR027492">
    <property type="entry name" value="RNA_MTrfase_RlmN"/>
</dbReference>
<evidence type="ECO:0000256" key="11">
    <source>
        <dbReference type="ARBA" id="ARBA00023004"/>
    </source>
</evidence>
<keyword evidence="15" id="KW-1185">Reference proteome</keyword>
<protein>
    <recommendedName>
        <fullName evidence="13">Radical SAM core domain-containing protein</fullName>
    </recommendedName>
</protein>
<dbReference type="AlphaFoldDB" id="A0A1X2IFY1"/>
<feature type="domain" description="Radical SAM core" evidence="13">
    <location>
        <begin position="140"/>
        <end position="381"/>
    </location>
</feature>
<dbReference type="PROSITE" id="PS51918">
    <property type="entry name" value="RADICAL_SAM"/>
    <property type="match status" value="1"/>
</dbReference>
<dbReference type="PIRSF" id="PIRSF006004">
    <property type="entry name" value="CHP00048"/>
    <property type="match status" value="1"/>
</dbReference>
<evidence type="ECO:0000313" key="15">
    <source>
        <dbReference type="Proteomes" id="UP000193560"/>
    </source>
</evidence>
<dbReference type="GO" id="GO:0005737">
    <property type="term" value="C:cytoplasm"/>
    <property type="evidence" value="ECO:0007669"/>
    <property type="project" value="UniProtKB-SubCell"/>
</dbReference>
<dbReference type="PANTHER" id="PTHR30544">
    <property type="entry name" value="23S RRNA METHYLTRANSFERASE"/>
    <property type="match status" value="1"/>
</dbReference>
<reference evidence="14 15" key="1">
    <citation type="submission" date="2016-07" db="EMBL/GenBank/DDBJ databases">
        <title>Pervasive Adenine N6-methylation of Active Genes in Fungi.</title>
        <authorList>
            <consortium name="DOE Joint Genome Institute"/>
            <person name="Mondo S.J."/>
            <person name="Dannebaum R.O."/>
            <person name="Kuo R.C."/>
            <person name="Labutti K."/>
            <person name="Haridas S."/>
            <person name="Kuo A."/>
            <person name="Salamov A."/>
            <person name="Ahrendt S.R."/>
            <person name="Lipzen A."/>
            <person name="Sullivan W."/>
            <person name="Andreopoulos W.B."/>
            <person name="Clum A."/>
            <person name="Lindquist E."/>
            <person name="Daum C."/>
            <person name="Ramamoorthy G.K."/>
            <person name="Gryganskyi A."/>
            <person name="Culley D."/>
            <person name="Magnuson J.K."/>
            <person name="James T.Y."/>
            <person name="O'Malley M.A."/>
            <person name="Stajich J.E."/>
            <person name="Spatafora J.W."/>
            <person name="Visel A."/>
            <person name="Grigoriev I.V."/>
        </authorList>
    </citation>
    <scope>NUCLEOTIDE SEQUENCE [LARGE SCALE GENOMIC DNA]</scope>
    <source>
        <strain evidence="14 15">NRRL 1336</strain>
    </source>
</reference>
<dbReference type="HAMAP" id="MF_01849">
    <property type="entry name" value="RNA_methyltr_RlmN"/>
    <property type="match status" value="1"/>
</dbReference>